<comment type="caution">
    <text evidence="3">The sequence shown here is derived from an EMBL/GenBank/DDBJ whole genome shotgun (WGS) entry which is preliminary data.</text>
</comment>
<gene>
    <name evidence="3" type="ORF">NDU88_000097</name>
</gene>
<dbReference type="InterPro" id="IPR001909">
    <property type="entry name" value="KRAB"/>
</dbReference>
<evidence type="ECO:0000256" key="1">
    <source>
        <dbReference type="SAM" id="MobiDB-lite"/>
    </source>
</evidence>
<feature type="domain" description="KRAB" evidence="2">
    <location>
        <begin position="11"/>
        <end position="82"/>
    </location>
</feature>
<feature type="region of interest" description="Disordered" evidence="1">
    <location>
        <begin position="70"/>
        <end position="92"/>
    </location>
</feature>
<dbReference type="EMBL" id="JANPWB010000005">
    <property type="protein sequence ID" value="KAJ1183272.1"/>
    <property type="molecule type" value="Genomic_DNA"/>
</dbReference>
<evidence type="ECO:0000313" key="3">
    <source>
        <dbReference type="EMBL" id="KAJ1183272.1"/>
    </source>
</evidence>
<protein>
    <recommendedName>
        <fullName evidence="2">KRAB domain-containing protein</fullName>
    </recommendedName>
</protein>
<sequence length="450" mass="50292">MYQPAPEKVPITMLDVSSYFSGEEWKLLHDWQKDLYKNVMNEIHQALVSLGPLIAGTLFSLRAHEKEGLCPVDHPDGARTPVDDHSLGGMTDNSALSVELKGEETHHPQDRTSIRRKSKESLSTAGFPLLSDEVHYRKKDESETLSMHYPCEEEYSPNPCTVEQNVISIIIKEEEDEACSLDHQDVRNRGSSFRSTAGDRSLNRKRKIGESIRWTKRKPLCRALVRKTTTKVLENFHKDIHSRSQLLSGAYQEQGDDAAAQCADGSSTTQHVGAFPGAPVGELTQTYDDFEFLPSNSQFLNDLSNTQQQQTSYTYAKCGNSDSLKERARWLAMATKTPEDMSDIFGEEHAQEAPDREEAFSIEDSESDVQSDIESQPVTSAQPMSSRTTGLSRIVVSFVKFFSGRVEIQPGLEFEPKVPSPFPFQQDTILPKCDPTPAVPGDAIREMESG</sequence>
<dbReference type="SMART" id="SM00349">
    <property type="entry name" value="KRAB"/>
    <property type="match status" value="1"/>
</dbReference>
<name>A0AAV7U6H2_PLEWA</name>
<proteinExistence type="predicted"/>
<dbReference type="PROSITE" id="PS50805">
    <property type="entry name" value="KRAB"/>
    <property type="match status" value="1"/>
</dbReference>
<dbReference type="InterPro" id="IPR050169">
    <property type="entry name" value="Krueppel_C2H2_ZnF"/>
</dbReference>
<feature type="region of interest" description="Disordered" evidence="1">
    <location>
        <begin position="425"/>
        <end position="450"/>
    </location>
</feature>
<dbReference type="GO" id="GO:0006355">
    <property type="term" value="P:regulation of DNA-templated transcription"/>
    <property type="evidence" value="ECO:0007669"/>
    <property type="project" value="InterPro"/>
</dbReference>
<organism evidence="3 4">
    <name type="scientific">Pleurodeles waltl</name>
    <name type="common">Iberian ribbed newt</name>
    <dbReference type="NCBI Taxonomy" id="8319"/>
    <lineage>
        <taxon>Eukaryota</taxon>
        <taxon>Metazoa</taxon>
        <taxon>Chordata</taxon>
        <taxon>Craniata</taxon>
        <taxon>Vertebrata</taxon>
        <taxon>Euteleostomi</taxon>
        <taxon>Amphibia</taxon>
        <taxon>Batrachia</taxon>
        <taxon>Caudata</taxon>
        <taxon>Salamandroidea</taxon>
        <taxon>Salamandridae</taxon>
        <taxon>Pleurodelinae</taxon>
        <taxon>Pleurodeles</taxon>
    </lineage>
</organism>
<evidence type="ECO:0000313" key="4">
    <source>
        <dbReference type="Proteomes" id="UP001066276"/>
    </source>
</evidence>
<dbReference type="AlphaFoldDB" id="A0AAV7U6H2"/>
<dbReference type="PANTHER" id="PTHR23232">
    <property type="entry name" value="KRAB DOMAIN C2H2 ZINC FINGER"/>
    <property type="match status" value="1"/>
</dbReference>
<dbReference type="PANTHER" id="PTHR23232:SF118">
    <property type="entry name" value="ZINC FINGER PROTEIN 746"/>
    <property type="match status" value="1"/>
</dbReference>
<dbReference type="CDD" id="cd07765">
    <property type="entry name" value="KRAB_A-box"/>
    <property type="match status" value="1"/>
</dbReference>
<dbReference type="Gene3D" id="6.10.140.140">
    <property type="match status" value="1"/>
</dbReference>
<evidence type="ECO:0000259" key="2">
    <source>
        <dbReference type="PROSITE" id="PS50805"/>
    </source>
</evidence>
<reference evidence="3" key="1">
    <citation type="journal article" date="2022" name="bioRxiv">
        <title>Sequencing and chromosome-scale assembly of the giantPleurodeles waltlgenome.</title>
        <authorList>
            <person name="Brown T."/>
            <person name="Elewa A."/>
            <person name="Iarovenko S."/>
            <person name="Subramanian E."/>
            <person name="Araus A.J."/>
            <person name="Petzold A."/>
            <person name="Susuki M."/>
            <person name="Suzuki K.-i.T."/>
            <person name="Hayashi T."/>
            <person name="Toyoda A."/>
            <person name="Oliveira C."/>
            <person name="Osipova E."/>
            <person name="Leigh N.D."/>
            <person name="Simon A."/>
            <person name="Yun M.H."/>
        </authorList>
    </citation>
    <scope>NUCLEOTIDE SEQUENCE</scope>
    <source>
        <strain evidence="3">20211129_DDA</strain>
        <tissue evidence="3">Liver</tissue>
    </source>
</reference>
<feature type="compositionally biased region" description="Basic and acidic residues" evidence="1">
    <location>
        <begin position="70"/>
        <end position="86"/>
    </location>
</feature>
<dbReference type="Proteomes" id="UP001066276">
    <property type="component" value="Chromosome 3_1"/>
</dbReference>
<feature type="region of interest" description="Disordered" evidence="1">
    <location>
        <begin position="364"/>
        <end position="385"/>
    </location>
</feature>
<feature type="compositionally biased region" description="Polar residues" evidence="1">
    <location>
        <begin position="372"/>
        <end position="385"/>
    </location>
</feature>
<dbReference type="SUPFAM" id="SSF109640">
    <property type="entry name" value="KRAB domain (Kruppel-associated box)"/>
    <property type="match status" value="1"/>
</dbReference>
<dbReference type="Pfam" id="PF01352">
    <property type="entry name" value="KRAB"/>
    <property type="match status" value="1"/>
</dbReference>
<dbReference type="InterPro" id="IPR036051">
    <property type="entry name" value="KRAB_dom_sf"/>
</dbReference>
<accession>A0AAV7U6H2</accession>
<keyword evidence="4" id="KW-1185">Reference proteome</keyword>